<organism evidence="1 2">
    <name type="scientific">Streptomyces hoynatensis</name>
    <dbReference type="NCBI Taxonomy" id="1141874"/>
    <lineage>
        <taxon>Bacteria</taxon>
        <taxon>Bacillati</taxon>
        <taxon>Actinomycetota</taxon>
        <taxon>Actinomycetes</taxon>
        <taxon>Kitasatosporales</taxon>
        <taxon>Streptomycetaceae</taxon>
        <taxon>Streptomyces</taxon>
    </lineage>
</organism>
<name>A0A3A9YXR7_9ACTN</name>
<sequence>MAMPAGAQRVTYTISGYTDDGEVDITLPAGLDPAQGDRIDAAMEAAANLLLSELSAAFPEASFGAGRRYDLTTPGEPWPAPAEEA</sequence>
<dbReference type="EMBL" id="RBAL01000009">
    <property type="protein sequence ID" value="RKN40813.1"/>
    <property type="molecule type" value="Genomic_DNA"/>
</dbReference>
<dbReference type="AlphaFoldDB" id="A0A3A9YXR7"/>
<protein>
    <submittedName>
        <fullName evidence="1">Uncharacterized protein</fullName>
    </submittedName>
</protein>
<reference evidence="1 2" key="1">
    <citation type="journal article" date="2014" name="Int. J. Syst. Evol. Microbiol.">
        <title>Streptomyces hoynatensis sp. nov., isolated from deep marine sediment.</title>
        <authorList>
            <person name="Veyisoglu A."/>
            <person name="Sahin N."/>
        </authorList>
    </citation>
    <scope>NUCLEOTIDE SEQUENCE [LARGE SCALE GENOMIC DNA]</scope>
    <source>
        <strain evidence="1 2">KCTC 29097</strain>
    </source>
</reference>
<dbReference type="Proteomes" id="UP000272474">
    <property type="component" value="Unassembled WGS sequence"/>
</dbReference>
<gene>
    <name evidence="1" type="ORF">D7294_17160</name>
</gene>
<keyword evidence="2" id="KW-1185">Reference proteome</keyword>
<comment type="caution">
    <text evidence="1">The sequence shown here is derived from an EMBL/GenBank/DDBJ whole genome shotgun (WGS) entry which is preliminary data.</text>
</comment>
<dbReference type="RefSeq" id="WP_120680634.1">
    <property type="nucleotide sequence ID" value="NZ_RBAL01000009.1"/>
</dbReference>
<evidence type="ECO:0000313" key="1">
    <source>
        <dbReference type="EMBL" id="RKN40813.1"/>
    </source>
</evidence>
<evidence type="ECO:0000313" key="2">
    <source>
        <dbReference type="Proteomes" id="UP000272474"/>
    </source>
</evidence>
<proteinExistence type="predicted"/>
<accession>A0A3A9YXR7</accession>